<evidence type="ECO:0000313" key="1">
    <source>
        <dbReference type="EMBL" id="MBX31253.1"/>
    </source>
</evidence>
<protein>
    <submittedName>
        <fullName evidence="1">Uncharacterized protein</fullName>
    </submittedName>
</protein>
<proteinExistence type="predicted"/>
<dbReference type="EMBL" id="GGEC01050769">
    <property type="protein sequence ID" value="MBX31253.1"/>
    <property type="molecule type" value="Transcribed_RNA"/>
</dbReference>
<organism evidence="1">
    <name type="scientific">Rhizophora mucronata</name>
    <name type="common">Asiatic mangrove</name>
    <dbReference type="NCBI Taxonomy" id="61149"/>
    <lineage>
        <taxon>Eukaryota</taxon>
        <taxon>Viridiplantae</taxon>
        <taxon>Streptophyta</taxon>
        <taxon>Embryophyta</taxon>
        <taxon>Tracheophyta</taxon>
        <taxon>Spermatophyta</taxon>
        <taxon>Magnoliopsida</taxon>
        <taxon>eudicotyledons</taxon>
        <taxon>Gunneridae</taxon>
        <taxon>Pentapetalae</taxon>
        <taxon>rosids</taxon>
        <taxon>fabids</taxon>
        <taxon>Malpighiales</taxon>
        <taxon>Rhizophoraceae</taxon>
        <taxon>Rhizophora</taxon>
    </lineage>
</organism>
<dbReference type="AlphaFoldDB" id="A0A2P2MM18"/>
<name>A0A2P2MM18_RHIMU</name>
<accession>A0A2P2MM18</accession>
<reference evidence="1" key="1">
    <citation type="submission" date="2018-02" db="EMBL/GenBank/DDBJ databases">
        <title>Rhizophora mucronata_Transcriptome.</title>
        <authorList>
            <person name="Meera S.P."/>
            <person name="Sreeshan A."/>
            <person name="Augustine A."/>
        </authorList>
    </citation>
    <scope>NUCLEOTIDE SEQUENCE</scope>
    <source>
        <tissue evidence="1">Leaf</tissue>
    </source>
</reference>
<sequence>MLPHGWCFHLICSCSTVDFLAHGPIRLLDLGTHLKVCTILMRKSNSGYFFLGVILLLLRALKLQCLD</sequence>